<dbReference type="RefSeq" id="WP_072286438.1">
    <property type="nucleotide sequence ID" value="NZ_CP015455.1"/>
</dbReference>
<dbReference type="InterPro" id="IPR013216">
    <property type="entry name" value="Methyltransf_11"/>
</dbReference>
<name>A0A1L3GF58_SYNAC</name>
<dbReference type="SUPFAM" id="SSF53335">
    <property type="entry name" value="S-adenosyl-L-methionine-dependent methyltransferases"/>
    <property type="match status" value="1"/>
</dbReference>
<dbReference type="OrthoDB" id="9769602at2"/>
<gene>
    <name evidence="2" type="ORF">A7E75_05805</name>
</gene>
<proteinExistence type="predicted"/>
<dbReference type="CDD" id="cd02440">
    <property type="entry name" value="AdoMet_MTases"/>
    <property type="match status" value="1"/>
</dbReference>
<reference evidence="2 3" key="1">
    <citation type="journal article" date="2017" name="Genome Announc.">
        <title>Complete Genome Sequences of Two Acetylene-Fermenting Pelobacter acetylenicus Strains.</title>
        <authorList>
            <person name="Sutton J.M."/>
            <person name="Baesman S.M."/>
            <person name="Fierst J.L."/>
            <person name="Poret-Peterson A.T."/>
            <person name="Oremland R.S."/>
            <person name="Dunlap D.S."/>
            <person name="Akob D.M."/>
        </authorList>
    </citation>
    <scope>NUCLEOTIDE SEQUENCE [LARGE SCALE GENOMIC DNA]</scope>
    <source>
        <strain evidence="2 3">DSM 3247</strain>
    </source>
</reference>
<dbReference type="PANTHER" id="PTHR43591">
    <property type="entry name" value="METHYLTRANSFERASE"/>
    <property type="match status" value="1"/>
</dbReference>
<keyword evidence="3" id="KW-1185">Reference proteome</keyword>
<dbReference type="GO" id="GO:0008757">
    <property type="term" value="F:S-adenosylmethionine-dependent methyltransferase activity"/>
    <property type="evidence" value="ECO:0007669"/>
    <property type="project" value="InterPro"/>
</dbReference>
<dbReference type="Gene3D" id="3.40.50.150">
    <property type="entry name" value="Vaccinia Virus protein VP39"/>
    <property type="match status" value="1"/>
</dbReference>
<sequence length="239" mass="25934">MAEPPRLYESALVRQATGNTIRPGGLTLLQRAMELCAMASGARVLDVGCGTGASTTYLRHRYQLRAAGVDLSAKLLLEGSVTVPGLPLIRGRAEYLPCRNACLDGLVCECVLSLLPDSHATLCEFNRVLKPSARLIVSDLYRRAPDENGQAEVSVPCCVASARSHSFIRKQVLSAGFELQLWEDHSYLLGNLAARLILDHGSLQAFWVKVFGETAGQEIAHAVAASRPGYFLMIAQKRI</sequence>
<organism evidence="2 3">
    <name type="scientific">Syntrophotalea acetylenica</name>
    <name type="common">Pelobacter acetylenicus</name>
    <dbReference type="NCBI Taxonomy" id="29542"/>
    <lineage>
        <taxon>Bacteria</taxon>
        <taxon>Pseudomonadati</taxon>
        <taxon>Thermodesulfobacteriota</taxon>
        <taxon>Desulfuromonadia</taxon>
        <taxon>Desulfuromonadales</taxon>
        <taxon>Syntrophotaleaceae</taxon>
        <taxon>Syntrophotalea</taxon>
    </lineage>
</organism>
<protein>
    <recommendedName>
        <fullName evidence="1">Methyltransferase type 11 domain-containing protein</fullName>
    </recommendedName>
</protein>
<dbReference type="Proteomes" id="UP000182264">
    <property type="component" value="Chromosome"/>
</dbReference>
<accession>A0A1L3GF58</accession>
<dbReference type="Pfam" id="PF08241">
    <property type="entry name" value="Methyltransf_11"/>
    <property type="match status" value="1"/>
</dbReference>
<dbReference type="KEGG" id="pace:A6070_14440"/>
<dbReference type="NCBIfam" id="NF045667">
    <property type="entry name" value="MTase_DVU1556"/>
    <property type="match status" value="1"/>
</dbReference>
<dbReference type="PANTHER" id="PTHR43591:SF24">
    <property type="entry name" value="2-METHOXY-6-POLYPRENYL-1,4-BENZOQUINOL METHYLASE, MITOCHONDRIAL"/>
    <property type="match status" value="1"/>
</dbReference>
<dbReference type="STRING" id="29542.A6070_14440"/>
<evidence type="ECO:0000313" key="3">
    <source>
        <dbReference type="Proteomes" id="UP000182264"/>
    </source>
</evidence>
<feature type="domain" description="Methyltransferase type 11" evidence="1">
    <location>
        <begin position="45"/>
        <end position="137"/>
    </location>
</feature>
<dbReference type="EMBL" id="CP015518">
    <property type="protein sequence ID" value="APG24596.1"/>
    <property type="molecule type" value="Genomic_DNA"/>
</dbReference>
<dbReference type="InterPro" id="IPR029063">
    <property type="entry name" value="SAM-dependent_MTases_sf"/>
</dbReference>
<evidence type="ECO:0000313" key="2">
    <source>
        <dbReference type="EMBL" id="APG24596.1"/>
    </source>
</evidence>
<evidence type="ECO:0000259" key="1">
    <source>
        <dbReference type="Pfam" id="PF08241"/>
    </source>
</evidence>
<dbReference type="AlphaFoldDB" id="A0A1L3GF58"/>